<sequence>MTSRYPLKAGTSLLPTRTIFSLSTEIRLAAKIYFAATIPSAKKGREPPPSAPRRSRKSSSSDKPRSSKKSSSSEKILKLMENLVKPLADGFESMRAQQKKTQEQVEALAREDDEDPSSPTDGTTPVPALQATYHPRTRTDESSPRRGRFESSSRHQLSSGIDESTRRHPKKPAHPQAPPD</sequence>
<organism evidence="2 3">
    <name type="scientific">Microthlaspi erraticum</name>
    <dbReference type="NCBI Taxonomy" id="1685480"/>
    <lineage>
        <taxon>Eukaryota</taxon>
        <taxon>Viridiplantae</taxon>
        <taxon>Streptophyta</taxon>
        <taxon>Embryophyta</taxon>
        <taxon>Tracheophyta</taxon>
        <taxon>Spermatophyta</taxon>
        <taxon>Magnoliopsida</taxon>
        <taxon>eudicotyledons</taxon>
        <taxon>Gunneridae</taxon>
        <taxon>Pentapetalae</taxon>
        <taxon>rosids</taxon>
        <taxon>malvids</taxon>
        <taxon>Brassicales</taxon>
        <taxon>Brassicaceae</taxon>
        <taxon>Coluteocarpeae</taxon>
        <taxon>Microthlaspi</taxon>
    </lineage>
</organism>
<dbReference type="AlphaFoldDB" id="A0A6D2HP67"/>
<dbReference type="EMBL" id="CACVBM020000333">
    <property type="protein sequence ID" value="CAA7017570.1"/>
    <property type="molecule type" value="Genomic_DNA"/>
</dbReference>
<accession>A0A6D2HP67</accession>
<comment type="caution">
    <text evidence="2">The sequence shown here is derived from an EMBL/GenBank/DDBJ whole genome shotgun (WGS) entry which is preliminary data.</text>
</comment>
<protein>
    <submittedName>
        <fullName evidence="2">Uncharacterized protein</fullName>
    </submittedName>
</protein>
<name>A0A6D2HP67_9BRAS</name>
<feature type="compositionally biased region" description="Basic and acidic residues" evidence="1">
    <location>
        <begin position="59"/>
        <end position="78"/>
    </location>
</feature>
<gene>
    <name evidence="2" type="ORF">MERR_LOCUS4805</name>
</gene>
<feature type="compositionally biased region" description="Basic and acidic residues" evidence="1">
    <location>
        <begin position="137"/>
        <end position="153"/>
    </location>
</feature>
<evidence type="ECO:0000313" key="2">
    <source>
        <dbReference type="EMBL" id="CAA7017570.1"/>
    </source>
</evidence>
<proteinExistence type="predicted"/>
<feature type="region of interest" description="Disordered" evidence="1">
    <location>
        <begin position="37"/>
        <end position="180"/>
    </location>
</feature>
<dbReference type="Proteomes" id="UP000467841">
    <property type="component" value="Unassembled WGS sequence"/>
</dbReference>
<keyword evidence="3" id="KW-1185">Reference proteome</keyword>
<evidence type="ECO:0000313" key="3">
    <source>
        <dbReference type="Proteomes" id="UP000467841"/>
    </source>
</evidence>
<reference evidence="2" key="1">
    <citation type="submission" date="2020-01" db="EMBL/GenBank/DDBJ databases">
        <authorList>
            <person name="Mishra B."/>
        </authorList>
    </citation>
    <scope>NUCLEOTIDE SEQUENCE [LARGE SCALE GENOMIC DNA]</scope>
</reference>
<evidence type="ECO:0000256" key="1">
    <source>
        <dbReference type="SAM" id="MobiDB-lite"/>
    </source>
</evidence>